<reference evidence="1" key="1">
    <citation type="submission" date="2021-05" db="EMBL/GenBank/DDBJ databases">
        <authorList>
            <person name="Scholz U."/>
            <person name="Mascher M."/>
            <person name="Fiebig A."/>
        </authorList>
    </citation>
    <scope>NUCLEOTIDE SEQUENCE [LARGE SCALE GENOMIC DNA]</scope>
</reference>
<dbReference type="EnsemblPlants" id="AVESA.00010b.r2.6CG1079350.1">
    <property type="protein sequence ID" value="AVESA.00010b.r2.6CG1079350.1.CDS.1"/>
    <property type="gene ID" value="AVESA.00010b.r2.6CG1079350"/>
</dbReference>
<keyword evidence="2" id="KW-1185">Reference proteome</keyword>
<sequence>MIGGDFNLIRSPEDKSSGNIDFRWVDRFNEWVEIWALMEINLAGRAYTWGNNQENLIMSKIDRIFCSTNFESMFPLSNARTLARIGSDHTPIIWESGETQIPKKLRFKFEKWWLARPDFRNVVVKAWDIVGNSADVIDVWQSKVRYFRKLARGWSANLEAAIRK</sequence>
<reference evidence="1" key="2">
    <citation type="submission" date="2025-09" db="UniProtKB">
        <authorList>
            <consortium name="EnsemblPlants"/>
        </authorList>
    </citation>
    <scope>IDENTIFICATION</scope>
</reference>
<protein>
    <submittedName>
        <fullName evidence="1">Uncharacterized protein</fullName>
    </submittedName>
</protein>
<evidence type="ECO:0000313" key="2">
    <source>
        <dbReference type="Proteomes" id="UP001732700"/>
    </source>
</evidence>
<organism evidence="1 2">
    <name type="scientific">Avena sativa</name>
    <name type="common">Oat</name>
    <dbReference type="NCBI Taxonomy" id="4498"/>
    <lineage>
        <taxon>Eukaryota</taxon>
        <taxon>Viridiplantae</taxon>
        <taxon>Streptophyta</taxon>
        <taxon>Embryophyta</taxon>
        <taxon>Tracheophyta</taxon>
        <taxon>Spermatophyta</taxon>
        <taxon>Magnoliopsida</taxon>
        <taxon>Liliopsida</taxon>
        <taxon>Poales</taxon>
        <taxon>Poaceae</taxon>
        <taxon>BOP clade</taxon>
        <taxon>Pooideae</taxon>
        <taxon>Poodae</taxon>
        <taxon>Poeae</taxon>
        <taxon>Poeae Chloroplast Group 1 (Aveneae type)</taxon>
        <taxon>Aveninae</taxon>
        <taxon>Avena</taxon>
    </lineage>
</organism>
<evidence type="ECO:0000313" key="1">
    <source>
        <dbReference type="EnsemblPlants" id="AVESA.00010b.r2.6CG1079350.1.CDS.1"/>
    </source>
</evidence>
<dbReference type="Proteomes" id="UP001732700">
    <property type="component" value="Chromosome 6C"/>
</dbReference>
<accession>A0ACD5Z2B2</accession>
<proteinExistence type="predicted"/>
<name>A0ACD5Z2B2_AVESA</name>